<evidence type="ECO:0000313" key="3">
    <source>
        <dbReference type="Proteomes" id="UP000306918"/>
    </source>
</evidence>
<dbReference type="Proteomes" id="UP000306918">
    <property type="component" value="Unassembled WGS sequence"/>
</dbReference>
<keyword evidence="1" id="KW-0812">Transmembrane</keyword>
<protein>
    <submittedName>
        <fullName evidence="2">Uncharacterized protein</fullName>
    </submittedName>
</protein>
<dbReference type="RefSeq" id="WP_136580388.1">
    <property type="nucleotide sequence ID" value="NZ_STFF01000011.1"/>
</dbReference>
<evidence type="ECO:0000256" key="1">
    <source>
        <dbReference type="SAM" id="Phobius"/>
    </source>
</evidence>
<proteinExistence type="predicted"/>
<comment type="caution">
    <text evidence="2">The sequence shown here is derived from an EMBL/GenBank/DDBJ whole genome shotgun (WGS) entry which is preliminary data.</text>
</comment>
<reference evidence="2 3" key="1">
    <citation type="submission" date="2019-04" db="EMBL/GenBank/DDBJ databases">
        <title>Niastella caeni sp. nov., isolated from activated sludge.</title>
        <authorList>
            <person name="Sheng M."/>
        </authorList>
    </citation>
    <scope>NUCLEOTIDE SEQUENCE [LARGE SCALE GENOMIC DNA]</scope>
    <source>
        <strain evidence="2 3">HX-2-15</strain>
    </source>
</reference>
<organism evidence="2 3">
    <name type="scientific">Niastella caeni</name>
    <dbReference type="NCBI Taxonomy" id="2569763"/>
    <lineage>
        <taxon>Bacteria</taxon>
        <taxon>Pseudomonadati</taxon>
        <taxon>Bacteroidota</taxon>
        <taxon>Chitinophagia</taxon>
        <taxon>Chitinophagales</taxon>
        <taxon>Chitinophagaceae</taxon>
        <taxon>Niastella</taxon>
    </lineage>
</organism>
<name>A0A4V4GZG7_9BACT</name>
<sequence>MNHIIREKRKLIFNGRIITPTIIRQLAKLFEEESFKPSDDFEKVITTIYSIDADDNSSYESQSTQIFESGEMIEKKVVTRINMRLNTFDNSKNIELQLSDSLKDDSTTNFILVSGEDTIWVNGITAKFNEVLNQSQKQVKAISFTEYCAFLAIIIFNIIYFRLFYSSFEKMHSDFYKLIFIVGIPIVSMIGFSNLGDYLKGLWPSVELQTGPGYLQIPMLKRKKLSWILSVIIIPLLLGFIYDILKSFFHIF</sequence>
<feature type="transmembrane region" description="Helical" evidence="1">
    <location>
        <begin position="175"/>
        <end position="195"/>
    </location>
</feature>
<keyword evidence="1" id="KW-0472">Membrane</keyword>
<dbReference type="OrthoDB" id="1324740at2"/>
<keyword evidence="1" id="KW-1133">Transmembrane helix</keyword>
<accession>A0A4V4GZG7</accession>
<dbReference type="AlphaFoldDB" id="A0A4V4GZG7"/>
<dbReference type="EMBL" id="STFF01000011">
    <property type="protein sequence ID" value="THU32546.1"/>
    <property type="molecule type" value="Genomic_DNA"/>
</dbReference>
<feature type="transmembrane region" description="Helical" evidence="1">
    <location>
        <begin position="225"/>
        <end position="245"/>
    </location>
</feature>
<evidence type="ECO:0000313" key="2">
    <source>
        <dbReference type="EMBL" id="THU32546.1"/>
    </source>
</evidence>
<gene>
    <name evidence="2" type="ORF">FAM09_27540</name>
</gene>
<feature type="transmembrane region" description="Helical" evidence="1">
    <location>
        <begin position="144"/>
        <end position="163"/>
    </location>
</feature>
<keyword evidence="3" id="KW-1185">Reference proteome</keyword>